<evidence type="ECO:0000313" key="2">
    <source>
        <dbReference type="Proteomes" id="UP000204370"/>
    </source>
</evidence>
<dbReference type="RefSeq" id="YP_009208956.1">
    <property type="nucleotide sequence ID" value="NC_028912.1"/>
</dbReference>
<proteinExistence type="predicted"/>
<sequence length="81" mass="8997">MTEIQEYKLTVNEVRSFLTSWADGWLAADVATYLSCVEVETLAGLLEALGEGRAASTWIEEHAEGDDCGDQHCRCRECREG</sequence>
<dbReference type="Proteomes" id="UP000204370">
    <property type="component" value="Segment"/>
</dbReference>
<dbReference type="GeneID" id="26635361"/>
<dbReference type="EMBL" id="KM101118">
    <property type="protein sequence ID" value="AIK68936.1"/>
    <property type="molecule type" value="Genomic_DNA"/>
</dbReference>
<keyword evidence="2" id="KW-1185">Reference proteome</keyword>
<dbReference type="KEGG" id="vg:26635361"/>
<name>A0A076YJR8_9CAUD</name>
<reference evidence="1 2" key="1">
    <citation type="submission" date="2014-06" db="EMBL/GenBank/DDBJ databases">
        <authorList>
            <person name="Delgado B.M."/>
            <person name="Feathers C.T."/>
            <person name="Feeney M.S."/>
            <person name="Feuer K.L."/>
            <person name="Florin D.T."/>
            <person name="Gordon M.B."/>
            <person name="Gorman S.E."/>
            <person name="Grajales M."/>
            <person name="Heckman E.L."/>
            <person name="Juarez M.C."/>
            <person name="Kenna M.A."/>
            <person name="Mageeney C.M."/>
            <person name="Marzillier J.Y."/>
            <person name="Miller B.D."/>
            <person name="Schlegel J.L."/>
            <person name="So C.Y."/>
            <person name="Sternberg R.A."/>
            <person name="Ware V.C."/>
            <person name="Anders K.R."/>
            <person name="Braun M.A."/>
            <person name="Delesalle V.A."/>
            <person name="Hughes L.E."/>
            <person name="Bradley K.W."/>
            <person name="Barker L.P."/>
            <person name="Asai D.J."/>
            <person name="Bowman C.A."/>
            <person name="Russell D.A."/>
            <person name="Pope W.H."/>
            <person name="Jacobs-Sera D."/>
            <person name="Hendrix R.W."/>
            <person name="Hatfull G.F."/>
        </authorList>
    </citation>
    <scope>NUCLEOTIDE SEQUENCE [LARGE SCALE GENOMIC DNA]</scope>
</reference>
<dbReference type="OrthoDB" id="21414at10239"/>
<organism evidence="1 2">
    <name type="scientific">Mycobacterium phage Swirley</name>
    <dbReference type="NCBI Taxonomy" id="1527534"/>
    <lineage>
        <taxon>Viruses</taxon>
        <taxon>Duplodnaviria</taxon>
        <taxon>Heunggongvirae</taxon>
        <taxon>Uroviricota</taxon>
        <taxon>Caudoviricetes</taxon>
        <taxon>Benedictvirus</taxon>
        <taxon>Benedictvirus swirley</taxon>
    </lineage>
</organism>
<accession>A0A076YJR8</accession>
<evidence type="ECO:0000313" key="1">
    <source>
        <dbReference type="EMBL" id="AIK68936.1"/>
    </source>
</evidence>
<protein>
    <submittedName>
        <fullName evidence="1">Uncharacterized protein</fullName>
    </submittedName>
</protein>
<gene>
    <name evidence="1" type="ORF">PBI_SWIRLEY_71</name>
</gene>